<dbReference type="InterPro" id="IPR016040">
    <property type="entry name" value="NAD(P)-bd_dom"/>
</dbReference>
<dbReference type="RefSeq" id="WP_342629181.1">
    <property type="nucleotide sequence ID" value="NZ_CP152276.1"/>
</dbReference>
<keyword evidence="10" id="KW-1185">Reference proteome</keyword>
<dbReference type="Proteomes" id="UP001449795">
    <property type="component" value="Chromosome"/>
</dbReference>
<protein>
    <recommendedName>
        <fullName evidence="4 7">dTDP-glucose 4,6-dehydratase</fullName>
        <ecNumber evidence="4 7">4.2.1.46</ecNumber>
    </recommendedName>
</protein>
<feature type="domain" description="NAD(P)-binding" evidence="8">
    <location>
        <begin position="4"/>
        <end position="323"/>
    </location>
</feature>
<reference evidence="9 10" key="1">
    <citation type="submission" date="2024-04" db="EMBL/GenBank/DDBJ databases">
        <title>Complete genome sequence of Nguyenibacter vanlangesis HBCM-1154, a strain capable of nitrogen fixation, IAA production, and phosphorus solubilization isolated from sugarcane soil.</title>
        <authorList>
            <person name="MY HANH P."/>
        </authorList>
    </citation>
    <scope>NUCLEOTIDE SEQUENCE [LARGE SCALE GENOMIC DNA]</scope>
    <source>
        <strain evidence="9 10">HBCM 1154</strain>
    </source>
</reference>
<evidence type="ECO:0000256" key="7">
    <source>
        <dbReference type="RuleBase" id="RU004473"/>
    </source>
</evidence>
<evidence type="ECO:0000256" key="1">
    <source>
        <dbReference type="ARBA" id="ARBA00001539"/>
    </source>
</evidence>
<accession>A0ABZ3D7Q3</accession>
<evidence type="ECO:0000256" key="3">
    <source>
        <dbReference type="ARBA" id="ARBA00008178"/>
    </source>
</evidence>
<comment type="similarity">
    <text evidence="3 7">Belongs to the NAD(P)-dependent epimerase/dehydratase family. dTDP-glucose dehydratase subfamily.</text>
</comment>
<evidence type="ECO:0000313" key="9">
    <source>
        <dbReference type="EMBL" id="XAE43823.1"/>
    </source>
</evidence>
<dbReference type="InterPro" id="IPR036291">
    <property type="entry name" value="NAD(P)-bd_dom_sf"/>
</dbReference>
<comment type="catalytic activity">
    <reaction evidence="1 7">
        <text>dTDP-alpha-D-glucose = dTDP-4-dehydro-6-deoxy-alpha-D-glucose + H2O</text>
        <dbReference type="Rhea" id="RHEA:17221"/>
        <dbReference type="ChEBI" id="CHEBI:15377"/>
        <dbReference type="ChEBI" id="CHEBI:57477"/>
        <dbReference type="ChEBI" id="CHEBI:57649"/>
        <dbReference type="EC" id="4.2.1.46"/>
    </reaction>
</comment>
<evidence type="ECO:0000313" key="10">
    <source>
        <dbReference type="Proteomes" id="UP001449795"/>
    </source>
</evidence>
<dbReference type="Gene3D" id="3.40.50.720">
    <property type="entry name" value="NAD(P)-binding Rossmann-like Domain"/>
    <property type="match status" value="1"/>
</dbReference>
<dbReference type="PANTHER" id="PTHR43000">
    <property type="entry name" value="DTDP-D-GLUCOSE 4,6-DEHYDRATASE-RELATED"/>
    <property type="match status" value="1"/>
</dbReference>
<evidence type="ECO:0000259" key="8">
    <source>
        <dbReference type="Pfam" id="PF16363"/>
    </source>
</evidence>
<organism evidence="9 10">
    <name type="scientific">Nguyenibacter vanlangensis</name>
    <dbReference type="NCBI Taxonomy" id="1216886"/>
    <lineage>
        <taxon>Bacteria</taxon>
        <taxon>Pseudomonadati</taxon>
        <taxon>Pseudomonadota</taxon>
        <taxon>Alphaproteobacteria</taxon>
        <taxon>Acetobacterales</taxon>
        <taxon>Acetobacteraceae</taxon>
        <taxon>Nguyenibacter</taxon>
    </lineage>
</organism>
<dbReference type="InterPro" id="IPR005888">
    <property type="entry name" value="dTDP_Gluc_deHydtase"/>
</dbReference>
<evidence type="ECO:0000256" key="5">
    <source>
        <dbReference type="ARBA" id="ARBA00023027"/>
    </source>
</evidence>
<evidence type="ECO:0000256" key="2">
    <source>
        <dbReference type="ARBA" id="ARBA00001911"/>
    </source>
</evidence>
<comment type="cofactor">
    <cofactor evidence="2 7">
        <name>NAD(+)</name>
        <dbReference type="ChEBI" id="CHEBI:57540"/>
    </cofactor>
</comment>
<keyword evidence="5" id="KW-0520">NAD</keyword>
<dbReference type="Pfam" id="PF16363">
    <property type="entry name" value="GDP_Man_Dehyd"/>
    <property type="match status" value="1"/>
</dbReference>
<evidence type="ECO:0000256" key="4">
    <source>
        <dbReference type="ARBA" id="ARBA00011990"/>
    </source>
</evidence>
<evidence type="ECO:0000256" key="6">
    <source>
        <dbReference type="ARBA" id="ARBA00023239"/>
    </source>
</evidence>
<name>A0ABZ3D7Q3_9PROT</name>
<dbReference type="Gene3D" id="3.90.25.10">
    <property type="entry name" value="UDP-galactose 4-epimerase, domain 1"/>
    <property type="match status" value="1"/>
</dbReference>
<proteinExistence type="inferred from homology"/>
<dbReference type="CDD" id="cd05246">
    <property type="entry name" value="dTDP_GD_SDR_e"/>
    <property type="match status" value="1"/>
</dbReference>
<dbReference type="InterPro" id="IPR020904">
    <property type="entry name" value="Sc_DH/Rdtase_CS"/>
</dbReference>
<dbReference type="PROSITE" id="PS00061">
    <property type="entry name" value="ADH_SHORT"/>
    <property type="match status" value="1"/>
</dbReference>
<keyword evidence="6 7" id="KW-0456">Lyase</keyword>
<dbReference type="SUPFAM" id="SSF51735">
    <property type="entry name" value="NAD(P)-binding Rossmann-fold domains"/>
    <property type="match status" value="1"/>
</dbReference>
<dbReference type="GO" id="GO:0008460">
    <property type="term" value="F:dTDP-glucose 4,6-dehydratase activity"/>
    <property type="evidence" value="ECO:0007669"/>
    <property type="project" value="UniProtKB-EC"/>
</dbReference>
<sequence>MRILLTGGCGFIGSAVVRHLIRHTWHSVLNIDYMTYAASDATVAEVAHNSRYRHVRVDIVDNATLRSLFVDFQPDAVMHLAAESHVDRSIDGPGAFVQTNVVGTYSLLDAALAYWNGLAAPRQAAFRFHHISTDEVFGHLDPSDSPFTETTPYDPRSPYSASKAASDHLVRAWHHTYGLPTFITNTTNNYGIWHFPEKLIPLVTINAIEGKELPVYGTGENVRDWLFVEDHAEALVRAVEHGKPGETYAIGARQPRTNLQVVKSICALLDTLRPDPAGSRERLIRFVADRPGHDFRYEIDPSYAEQALGWTARHDFEAGLRKTIQWYLDNRAWWEEIRVRRYTGQRLGTKA</sequence>
<dbReference type="EC" id="4.2.1.46" evidence="4 7"/>
<gene>
    <name evidence="9" type="primary">rfbB</name>
    <name evidence="9" type="ORF">AAC691_05140</name>
</gene>
<dbReference type="NCBIfam" id="TIGR01181">
    <property type="entry name" value="dTDP_gluc_dehyt"/>
    <property type="match status" value="1"/>
</dbReference>
<dbReference type="EMBL" id="CP152276">
    <property type="protein sequence ID" value="XAE43823.1"/>
    <property type="molecule type" value="Genomic_DNA"/>
</dbReference>